<evidence type="ECO:0000256" key="4">
    <source>
        <dbReference type="ARBA" id="ARBA00023125"/>
    </source>
</evidence>
<sequence length="229" mass="25523">MAKRILIIDDEPLIVESVSYSLKQEGYEVIAAADGASGLQLAETEELDLILLDLMLPEMNGLEVCRTIRRSSDIPIIMLTAKEGEIDRVLGLELGADDYVTKPFSMRELIARIKSVLKRTAPAGAAAEGPKVLLSNDLQIDLLGHEVTVKGAVVNLSSKEYELLRILASHPGQVLTREQLLNLVWGNDFYGDDRTVDVHIRWLREKIEEDPGNPQYILTVRGVGYKFRK</sequence>
<keyword evidence="5" id="KW-0804">Transcription</keyword>
<accession>A0A4V2QF04</accession>
<comment type="caution">
    <text evidence="10">The sequence shown here is derived from an EMBL/GenBank/DDBJ whole genome shotgun (WGS) entry which is preliminary data.</text>
</comment>
<feature type="domain" description="OmpR/PhoB-type" evidence="9">
    <location>
        <begin position="130"/>
        <end position="229"/>
    </location>
</feature>
<evidence type="ECO:0000313" key="11">
    <source>
        <dbReference type="Proteomes" id="UP000295008"/>
    </source>
</evidence>
<reference evidence="10 11" key="1">
    <citation type="submission" date="2019-03" db="EMBL/GenBank/DDBJ databases">
        <title>Genomic Encyclopedia of Type Strains, Phase IV (KMG-IV): sequencing the most valuable type-strain genomes for metagenomic binning, comparative biology and taxonomic classification.</title>
        <authorList>
            <person name="Goeker M."/>
        </authorList>
    </citation>
    <scope>NUCLEOTIDE SEQUENCE [LARGE SCALE GENOMIC DNA]</scope>
    <source>
        <strain evidence="10 11">LX-B</strain>
    </source>
</reference>
<keyword evidence="1 6" id="KW-0597">Phosphoprotein</keyword>
<dbReference type="Gene3D" id="6.10.250.690">
    <property type="match status" value="1"/>
</dbReference>
<dbReference type="FunFam" id="3.40.50.2300:FF:000001">
    <property type="entry name" value="DNA-binding response regulator PhoB"/>
    <property type="match status" value="1"/>
</dbReference>
<organism evidence="10 11">
    <name type="scientific">Hydrogenispora ethanolica</name>
    <dbReference type="NCBI Taxonomy" id="1082276"/>
    <lineage>
        <taxon>Bacteria</taxon>
        <taxon>Bacillati</taxon>
        <taxon>Bacillota</taxon>
        <taxon>Hydrogenispora</taxon>
    </lineage>
</organism>
<dbReference type="AlphaFoldDB" id="A0A4V2QF04"/>
<dbReference type="SUPFAM" id="SSF52172">
    <property type="entry name" value="CheY-like"/>
    <property type="match status" value="1"/>
</dbReference>
<evidence type="ECO:0000256" key="6">
    <source>
        <dbReference type="PROSITE-ProRule" id="PRU00169"/>
    </source>
</evidence>
<evidence type="ECO:0000256" key="5">
    <source>
        <dbReference type="ARBA" id="ARBA00023163"/>
    </source>
</evidence>
<dbReference type="Proteomes" id="UP000295008">
    <property type="component" value="Unassembled WGS sequence"/>
</dbReference>
<keyword evidence="3" id="KW-0805">Transcription regulation</keyword>
<dbReference type="InterPro" id="IPR039420">
    <property type="entry name" value="WalR-like"/>
</dbReference>
<proteinExistence type="predicted"/>
<dbReference type="CDD" id="cd00383">
    <property type="entry name" value="trans_reg_C"/>
    <property type="match status" value="1"/>
</dbReference>
<dbReference type="GO" id="GO:0006355">
    <property type="term" value="P:regulation of DNA-templated transcription"/>
    <property type="evidence" value="ECO:0007669"/>
    <property type="project" value="InterPro"/>
</dbReference>
<dbReference type="PANTHER" id="PTHR48111">
    <property type="entry name" value="REGULATOR OF RPOS"/>
    <property type="match status" value="1"/>
</dbReference>
<dbReference type="FunFam" id="1.10.10.10:FF:000018">
    <property type="entry name" value="DNA-binding response regulator ResD"/>
    <property type="match status" value="1"/>
</dbReference>
<keyword evidence="4 7" id="KW-0238">DNA-binding</keyword>
<dbReference type="Pfam" id="PF00072">
    <property type="entry name" value="Response_reg"/>
    <property type="match status" value="1"/>
</dbReference>
<evidence type="ECO:0000259" key="9">
    <source>
        <dbReference type="PROSITE" id="PS51755"/>
    </source>
</evidence>
<name>A0A4V2QF04_HYDET</name>
<evidence type="ECO:0000256" key="2">
    <source>
        <dbReference type="ARBA" id="ARBA00023012"/>
    </source>
</evidence>
<keyword evidence="11" id="KW-1185">Reference proteome</keyword>
<dbReference type="OrthoDB" id="2373414at2"/>
<dbReference type="InterPro" id="IPR011006">
    <property type="entry name" value="CheY-like_superfamily"/>
</dbReference>
<dbReference type="RefSeq" id="WP_132014185.1">
    <property type="nucleotide sequence ID" value="NZ_SLUN01000010.1"/>
</dbReference>
<evidence type="ECO:0000256" key="3">
    <source>
        <dbReference type="ARBA" id="ARBA00023015"/>
    </source>
</evidence>
<dbReference type="PANTHER" id="PTHR48111:SF40">
    <property type="entry name" value="PHOSPHATE REGULON TRANSCRIPTIONAL REGULATORY PROTEIN PHOB"/>
    <property type="match status" value="1"/>
</dbReference>
<evidence type="ECO:0000313" key="10">
    <source>
        <dbReference type="EMBL" id="TCL70097.1"/>
    </source>
</evidence>
<dbReference type="Gene3D" id="1.10.10.10">
    <property type="entry name" value="Winged helix-like DNA-binding domain superfamily/Winged helix DNA-binding domain"/>
    <property type="match status" value="1"/>
</dbReference>
<dbReference type="SMART" id="SM00862">
    <property type="entry name" value="Trans_reg_C"/>
    <property type="match status" value="1"/>
</dbReference>
<evidence type="ECO:0000256" key="7">
    <source>
        <dbReference type="PROSITE-ProRule" id="PRU01091"/>
    </source>
</evidence>
<feature type="DNA-binding region" description="OmpR/PhoB-type" evidence="7">
    <location>
        <begin position="130"/>
        <end position="229"/>
    </location>
</feature>
<dbReference type="GO" id="GO:0000976">
    <property type="term" value="F:transcription cis-regulatory region binding"/>
    <property type="evidence" value="ECO:0007669"/>
    <property type="project" value="TreeGrafter"/>
</dbReference>
<gene>
    <name evidence="10" type="ORF">EDC14_101086</name>
</gene>
<dbReference type="GO" id="GO:0005829">
    <property type="term" value="C:cytosol"/>
    <property type="evidence" value="ECO:0007669"/>
    <property type="project" value="TreeGrafter"/>
</dbReference>
<dbReference type="InterPro" id="IPR001789">
    <property type="entry name" value="Sig_transdc_resp-reg_receiver"/>
</dbReference>
<evidence type="ECO:0000256" key="1">
    <source>
        <dbReference type="ARBA" id="ARBA00022553"/>
    </source>
</evidence>
<dbReference type="GO" id="GO:0032993">
    <property type="term" value="C:protein-DNA complex"/>
    <property type="evidence" value="ECO:0007669"/>
    <property type="project" value="TreeGrafter"/>
</dbReference>
<feature type="domain" description="Response regulatory" evidence="8">
    <location>
        <begin position="4"/>
        <end position="117"/>
    </location>
</feature>
<protein>
    <submittedName>
        <fullName evidence="10">Two-component system OmpR family response regulator</fullName>
    </submittedName>
</protein>
<dbReference type="InterPro" id="IPR001867">
    <property type="entry name" value="OmpR/PhoB-type_DNA-bd"/>
</dbReference>
<dbReference type="SMART" id="SM00448">
    <property type="entry name" value="REC"/>
    <property type="match status" value="1"/>
</dbReference>
<dbReference type="EMBL" id="SLUN01000010">
    <property type="protein sequence ID" value="TCL70097.1"/>
    <property type="molecule type" value="Genomic_DNA"/>
</dbReference>
<feature type="modified residue" description="4-aspartylphosphate" evidence="6">
    <location>
        <position position="53"/>
    </location>
</feature>
<dbReference type="PROSITE" id="PS51755">
    <property type="entry name" value="OMPR_PHOB"/>
    <property type="match status" value="1"/>
</dbReference>
<evidence type="ECO:0000259" key="8">
    <source>
        <dbReference type="PROSITE" id="PS50110"/>
    </source>
</evidence>
<dbReference type="Pfam" id="PF00486">
    <property type="entry name" value="Trans_reg_C"/>
    <property type="match status" value="1"/>
</dbReference>
<dbReference type="InterPro" id="IPR036388">
    <property type="entry name" value="WH-like_DNA-bd_sf"/>
</dbReference>
<keyword evidence="2" id="KW-0902">Two-component regulatory system</keyword>
<dbReference type="PROSITE" id="PS50110">
    <property type="entry name" value="RESPONSE_REGULATORY"/>
    <property type="match status" value="1"/>
</dbReference>
<dbReference type="Gene3D" id="3.40.50.2300">
    <property type="match status" value="1"/>
</dbReference>
<dbReference type="SUPFAM" id="SSF46894">
    <property type="entry name" value="C-terminal effector domain of the bipartite response regulators"/>
    <property type="match status" value="1"/>
</dbReference>
<dbReference type="InterPro" id="IPR016032">
    <property type="entry name" value="Sig_transdc_resp-reg_C-effctor"/>
</dbReference>
<dbReference type="GO" id="GO:0000156">
    <property type="term" value="F:phosphorelay response regulator activity"/>
    <property type="evidence" value="ECO:0007669"/>
    <property type="project" value="TreeGrafter"/>
</dbReference>